<keyword evidence="1" id="KW-0732">Signal</keyword>
<protein>
    <submittedName>
        <fullName evidence="2">Uncharacterized protein</fullName>
    </submittedName>
</protein>
<gene>
    <name evidence="2" type="ORF">OCOJLMKI_4606</name>
</gene>
<name>A0ABQ4S2X0_9HYPH</name>
<comment type="caution">
    <text evidence="2">The sequence shown here is derived from an EMBL/GenBank/DDBJ whole genome shotgun (WGS) entry which is preliminary data.</text>
</comment>
<dbReference type="Proteomes" id="UP001055125">
    <property type="component" value="Unassembled WGS sequence"/>
</dbReference>
<evidence type="ECO:0000313" key="2">
    <source>
        <dbReference type="EMBL" id="GJD97376.1"/>
    </source>
</evidence>
<reference evidence="2" key="1">
    <citation type="journal article" date="2021" name="Front. Microbiol.">
        <title>Comprehensive Comparative Genomics and Phenotyping of Methylobacterium Species.</title>
        <authorList>
            <person name="Alessa O."/>
            <person name="Ogura Y."/>
            <person name="Fujitani Y."/>
            <person name="Takami H."/>
            <person name="Hayashi T."/>
            <person name="Sahin N."/>
            <person name="Tani A."/>
        </authorList>
    </citation>
    <scope>NUCLEOTIDE SEQUENCE</scope>
    <source>
        <strain evidence="2">DSM 19015</strain>
    </source>
</reference>
<sequence>MKPVVIAAALSLLGLPVLAQQGTPAADAPAVTKANTTNPPNAADVLFEHPQMKNVAPGTTLSYAYLRRSGIEKAPFGPPLQDQIRLKIEPGSAEDNRNIRVEMFSGMNRFPAGPFEAMPGNPVMTLFLEHHLQKLSGVLKSNPRYIKTAIRKALRDKAVVTPVQVDFKGRQVEAWRIEAEPFLDDPNKERMRGMSNLKYTFVTSTSVPGELLSIEVQSKDGQGGELLEERLSYDQNAG</sequence>
<evidence type="ECO:0000256" key="1">
    <source>
        <dbReference type="SAM" id="SignalP"/>
    </source>
</evidence>
<feature type="chain" id="PRO_5045630340" evidence="1">
    <location>
        <begin position="20"/>
        <end position="238"/>
    </location>
</feature>
<evidence type="ECO:0000313" key="3">
    <source>
        <dbReference type="Proteomes" id="UP001055125"/>
    </source>
</evidence>
<reference evidence="2" key="2">
    <citation type="submission" date="2021-08" db="EMBL/GenBank/DDBJ databases">
        <authorList>
            <person name="Tani A."/>
            <person name="Ola A."/>
            <person name="Ogura Y."/>
            <person name="Katsura K."/>
            <person name="Hayashi T."/>
        </authorList>
    </citation>
    <scope>NUCLEOTIDE SEQUENCE</scope>
    <source>
        <strain evidence="2">DSM 19015</strain>
    </source>
</reference>
<organism evidence="2 3">
    <name type="scientific">Methylobacterium iners</name>
    <dbReference type="NCBI Taxonomy" id="418707"/>
    <lineage>
        <taxon>Bacteria</taxon>
        <taxon>Pseudomonadati</taxon>
        <taxon>Pseudomonadota</taxon>
        <taxon>Alphaproteobacteria</taxon>
        <taxon>Hyphomicrobiales</taxon>
        <taxon>Methylobacteriaceae</taxon>
        <taxon>Methylobacterium</taxon>
    </lineage>
</organism>
<proteinExistence type="predicted"/>
<feature type="signal peptide" evidence="1">
    <location>
        <begin position="1"/>
        <end position="19"/>
    </location>
</feature>
<keyword evidence="3" id="KW-1185">Reference proteome</keyword>
<dbReference type="RefSeq" id="WP_238246445.1">
    <property type="nucleotide sequence ID" value="NZ_BPQP01000089.1"/>
</dbReference>
<accession>A0ABQ4S2X0</accession>
<dbReference type="EMBL" id="BPQP01000089">
    <property type="protein sequence ID" value="GJD97376.1"/>
    <property type="molecule type" value="Genomic_DNA"/>
</dbReference>